<gene>
    <name evidence="2" type="ORF">WMSIL1_LOCUS8129</name>
</gene>
<evidence type="ECO:0000313" key="2">
    <source>
        <dbReference type="EMBL" id="VUZ48837.1"/>
    </source>
</evidence>
<accession>A0A564YNH8</accession>
<proteinExistence type="predicted"/>
<reference evidence="2 3" key="1">
    <citation type="submission" date="2019-07" db="EMBL/GenBank/DDBJ databases">
        <authorList>
            <person name="Jastrzebski P J."/>
            <person name="Paukszto L."/>
            <person name="Jastrzebski P J."/>
        </authorList>
    </citation>
    <scope>NUCLEOTIDE SEQUENCE [LARGE SCALE GENOMIC DNA]</scope>
    <source>
        <strain evidence="2 3">WMS-il1</strain>
    </source>
</reference>
<keyword evidence="3" id="KW-1185">Reference proteome</keyword>
<dbReference type="EMBL" id="CABIJS010000321">
    <property type="protein sequence ID" value="VUZ48837.1"/>
    <property type="molecule type" value="Genomic_DNA"/>
</dbReference>
<name>A0A564YNH8_HYMDI</name>
<evidence type="ECO:0000256" key="1">
    <source>
        <dbReference type="SAM" id="MobiDB-lite"/>
    </source>
</evidence>
<evidence type="ECO:0000313" key="3">
    <source>
        <dbReference type="Proteomes" id="UP000321570"/>
    </source>
</evidence>
<dbReference type="AlphaFoldDB" id="A0A564YNH8"/>
<feature type="non-terminal residue" evidence="2">
    <location>
        <position position="75"/>
    </location>
</feature>
<protein>
    <submittedName>
        <fullName evidence="2">Uncharacterized protein</fullName>
    </submittedName>
</protein>
<organism evidence="2 3">
    <name type="scientific">Hymenolepis diminuta</name>
    <name type="common">Rat tapeworm</name>
    <dbReference type="NCBI Taxonomy" id="6216"/>
    <lineage>
        <taxon>Eukaryota</taxon>
        <taxon>Metazoa</taxon>
        <taxon>Spiralia</taxon>
        <taxon>Lophotrochozoa</taxon>
        <taxon>Platyhelminthes</taxon>
        <taxon>Cestoda</taxon>
        <taxon>Eucestoda</taxon>
        <taxon>Cyclophyllidea</taxon>
        <taxon>Hymenolepididae</taxon>
        <taxon>Hymenolepis</taxon>
    </lineage>
</organism>
<feature type="region of interest" description="Disordered" evidence="1">
    <location>
        <begin position="1"/>
        <end position="21"/>
    </location>
</feature>
<dbReference type="Proteomes" id="UP000321570">
    <property type="component" value="Unassembled WGS sequence"/>
</dbReference>
<sequence length="75" mass="8742">MANETNLSSQISTGKPQRTDQVSYNSQNAIICYYAINGYVGFECVEKFIAYHLRILFNTRLKNDAQLVNHYRRYS</sequence>